<accession>A0A538TGG8</accession>
<evidence type="ECO:0000313" key="2">
    <source>
        <dbReference type="EMBL" id="TMQ62708.1"/>
    </source>
</evidence>
<dbReference type="AlphaFoldDB" id="A0A538TGG8"/>
<dbReference type="Proteomes" id="UP000317691">
    <property type="component" value="Unassembled WGS sequence"/>
</dbReference>
<name>A0A538TGG8_UNCEI</name>
<feature type="signal peptide" evidence="1">
    <location>
        <begin position="1"/>
        <end position="20"/>
    </location>
</feature>
<reference evidence="2 3" key="1">
    <citation type="journal article" date="2019" name="Nat. Microbiol.">
        <title>Mediterranean grassland soil C-N compound turnover is dependent on rainfall and depth, and is mediated by genomically divergent microorganisms.</title>
        <authorList>
            <person name="Diamond S."/>
            <person name="Andeer P.F."/>
            <person name="Li Z."/>
            <person name="Crits-Christoph A."/>
            <person name="Burstein D."/>
            <person name="Anantharaman K."/>
            <person name="Lane K.R."/>
            <person name="Thomas B.C."/>
            <person name="Pan C."/>
            <person name="Northen T.R."/>
            <person name="Banfield J.F."/>
        </authorList>
    </citation>
    <scope>NUCLEOTIDE SEQUENCE [LARGE SCALE GENOMIC DNA]</scope>
    <source>
        <strain evidence="2">WS_9</strain>
    </source>
</reference>
<keyword evidence="1" id="KW-0732">Signal</keyword>
<comment type="caution">
    <text evidence="2">The sequence shown here is derived from an EMBL/GenBank/DDBJ whole genome shotgun (WGS) entry which is preliminary data.</text>
</comment>
<sequence>MTRGARLLIALVVLALSAAAQVEPARAQTDLTVADSVFVEKPAEPILYTTTYDRSVSSGAWTQSLSYYHNSNRATFGIDANVNTLQAVRGLQSNGSDGSFTGRINLRATNRWIWSVDGTFMMFSNSDDLSSTDRRQNRLQARTQYNLNPLPQVSAIGILFSEFQEEQSLGARSIPGNPFMVVDSTVAPSDTTLYRAHTTRDSSYTSGRRDGISGSLRWTPTTSLEIKGSGTGTYLGSKTRTLTRDFYAINPGEGATLRLDSLGVSKAPNGDRRFDTGIAFRGISRTLMNVSLNNADGDQEYYLLTKRDQEHLSYGSRGGAFHIEHAPLPGAQITIDGAMSRSLREYILQKNLNSLVNSRTLTGTFMINKPESRASLGFQVGRTRNDRQVTQNGSVINRAMNAGAARRITRRLWLDTNGSVTLYSRVYDDKISDRDDVRGYVNAGGGYAVSPRCSTSVHFSTNRSHTVAIDPGSSGGNNVQTTYQMDALLNLRVSKSLWVVQNYQINANYLIYDYDEPRNTLTRIRRIDTTLSDSLFSFGFLKLTHNFFFQDRGAYSRDAGQDLRTYSVAQQLYQQNVGVTLGVRPVPGITLSATQSLANTRNYFLSGGESTNRNRWNLNVSGVVDRELPGDMSLHGSVQHIGEYTEKPSYLPSAEVVDYWLAGATFTKSF</sequence>
<evidence type="ECO:0008006" key="4">
    <source>
        <dbReference type="Google" id="ProtNLM"/>
    </source>
</evidence>
<feature type="chain" id="PRO_5022063643" description="TIGR03016 family PEP-CTERM system-associated outer membrane protein" evidence="1">
    <location>
        <begin position="21"/>
        <end position="670"/>
    </location>
</feature>
<organism evidence="2 3">
    <name type="scientific">Eiseniibacteriota bacterium</name>
    <dbReference type="NCBI Taxonomy" id="2212470"/>
    <lineage>
        <taxon>Bacteria</taxon>
        <taxon>Candidatus Eiseniibacteriota</taxon>
    </lineage>
</organism>
<evidence type="ECO:0000313" key="3">
    <source>
        <dbReference type="Proteomes" id="UP000317691"/>
    </source>
</evidence>
<proteinExistence type="predicted"/>
<gene>
    <name evidence="2" type="ORF">E6K79_11665</name>
</gene>
<dbReference type="EMBL" id="VBOZ01000036">
    <property type="protein sequence ID" value="TMQ62708.1"/>
    <property type="molecule type" value="Genomic_DNA"/>
</dbReference>
<evidence type="ECO:0000256" key="1">
    <source>
        <dbReference type="SAM" id="SignalP"/>
    </source>
</evidence>
<protein>
    <recommendedName>
        <fullName evidence="4">TIGR03016 family PEP-CTERM system-associated outer membrane protein</fullName>
    </recommendedName>
</protein>